<keyword evidence="9" id="KW-1185">Reference proteome</keyword>
<feature type="non-terminal residue" evidence="8">
    <location>
        <position position="1"/>
    </location>
</feature>
<dbReference type="Gene3D" id="2.160.10.10">
    <property type="entry name" value="Hexapeptide repeat proteins"/>
    <property type="match status" value="1"/>
</dbReference>
<evidence type="ECO:0000259" key="7">
    <source>
        <dbReference type="PROSITE" id="PS50181"/>
    </source>
</evidence>
<comment type="similarity">
    <text evidence="4">Belongs to the dynactin subunits 5/6 family. Dynactin subunit 5 subfamily.</text>
</comment>
<evidence type="ECO:0000313" key="8">
    <source>
        <dbReference type="EMBL" id="RFU33358.1"/>
    </source>
</evidence>
<name>A0A3E2HIV3_SCYLI</name>
<evidence type="ECO:0000313" key="9">
    <source>
        <dbReference type="Proteomes" id="UP000258309"/>
    </source>
</evidence>
<dbReference type="CDD" id="cd03359">
    <property type="entry name" value="LbH_Dynactin_5"/>
    <property type="match status" value="1"/>
</dbReference>
<dbReference type="Proteomes" id="UP000258309">
    <property type="component" value="Unassembled WGS sequence"/>
</dbReference>
<dbReference type="OMA" id="MERNTAY"/>
<dbReference type="CDD" id="cd09917">
    <property type="entry name" value="F-box_SF"/>
    <property type="match status" value="1"/>
</dbReference>
<feature type="domain" description="F-box" evidence="7">
    <location>
        <begin position="8"/>
        <end position="27"/>
    </location>
</feature>
<feature type="non-terminal residue" evidence="8">
    <location>
        <position position="643"/>
    </location>
</feature>
<evidence type="ECO:0000256" key="1">
    <source>
        <dbReference type="ARBA" id="ARBA00004245"/>
    </source>
</evidence>
<dbReference type="PANTHER" id="PTHR46126">
    <property type="entry name" value="DYNACTIN SUBUNIT 5"/>
    <property type="match status" value="1"/>
</dbReference>
<dbReference type="PANTHER" id="PTHR46126:SF1">
    <property type="entry name" value="DYNACTIN SUBUNIT 5"/>
    <property type="match status" value="1"/>
</dbReference>
<keyword evidence="3" id="KW-0206">Cytoskeleton</keyword>
<evidence type="ECO:0000256" key="3">
    <source>
        <dbReference type="ARBA" id="ARBA00023212"/>
    </source>
</evidence>
<keyword evidence="2" id="KW-0963">Cytoplasm</keyword>
<gene>
    <name evidence="8" type="ORF">B7463_g3012</name>
</gene>
<evidence type="ECO:0000256" key="6">
    <source>
        <dbReference type="SAM" id="MobiDB-lite"/>
    </source>
</evidence>
<dbReference type="PROSITE" id="PS50181">
    <property type="entry name" value="FBOX"/>
    <property type="match status" value="1"/>
</dbReference>
<dbReference type="InterPro" id="IPR001810">
    <property type="entry name" value="F-box_dom"/>
</dbReference>
<reference evidence="8 9" key="1">
    <citation type="submission" date="2018-05" db="EMBL/GenBank/DDBJ databases">
        <title>Draft genome sequence of Scytalidium lignicola DSM 105466, a ubiquitous saprotrophic fungus.</title>
        <authorList>
            <person name="Buettner E."/>
            <person name="Gebauer A.M."/>
            <person name="Hofrichter M."/>
            <person name="Liers C."/>
            <person name="Kellner H."/>
        </authorList>
    </citation>
    <scope>NUCLEOTIDE SEQUENCE [LARGE SCALE GENOMIC DNA]</scope>
    <source>
        <strain evidence="8 9">DSM 105466</strain>
    </source>
</reference>
<sequence length="643" mass="71749">MATSTRHPISIQDLPDEILADIFTYLDSPPPSPPRLYKEPNFEVTDSTSTSLKDISRVSSRWRQIALPLLFRHARLKVWGNKISLLRRSTIHEWFSPLSDFLTKKSLGPVVLSFTLCVESDRSLPTAQERHSMIEFSNFWEFFFKILDPIDILIVAPVRVVGIISGCHVSMQDAFFLDCPYHYLLLQREISDPHSSIHNVSPVLNASDTQSGPSHDPSTSQTSSIIHHLDNHTTTKSTSTIFTIRPWTKLLLNEGSFIKAYSMDSYWMREPPSILDHLLGGAAHNYPAIIPDSIHTLSYIGIFPIASHFAIITRNLPMIDRLYVQLVPRSDILENPSKMVNVDSEDLWMERNTCYALLMREMFNVPPTDNYKHLKEFESGDAADRDSWHMAVEYVKRDGNGWKVAGDGVFVKNPQDIKRNQEKDDPDDSLFEGSLVRWAWNVTMSKKAPKGEYIETETGNKVSRRSQIIGSTNIILGGKTVIQAEVIIRGDLIRTLGQTPSTSSSDGKSTSGNPVAVAIGRYCFFSRGCELRPPAKVYKGSYSHFPLKIGDHVFVGSGSIIEAALIGSHVYIGSNCVIGKFSLIKDFVRILDGTVVPPNMVIPAFSIVAGVPGRVVGEILEGEVEGFDLREVYRSVGNAPLAS</sequence>
<dbReference type="AlphaFoldDB" id="A0A3E2HIV3"/>
<dbReference type="OrthoDB" id="5296720at2759"/>
<dbReference type="STRING" id="5539.A0A3E2HIV3"/>
<proteinExistence type="inferred from homology"/>
<organism evidence="8 9">
    <name type="scientific">Scytalidium lignicola</name>
    <name type="common">Hyphomycete</name>
    <dbReference type="NCBI Taxonomy" id="5539"/>
    <lineage>
        <taxon>Eukaryota</taxon>
        <taxon>Fungi</taxon>
        <taxon>Dikarya</taxon>
        <taxon>Ascomycota</taxon>
        <taxon>Pezizomycotina</taxon>
        <taxon>Leotiomycetes</taxon>
        <taxon>Leotiomycetes incertae sedis</taxon>
        <taxon>Scytalidium</taxon>
    </lineage>
</organism>
<comment type="caution">
    <text evidence="8">The sequence shown here is derived from an EMBL/GenBank/DDBJ whole genome shotgun (WGS) entry which is preliminary data.</text>
</comment>
<feature type="region of interest" description="Disordered" evidence="6">
    <location>
        <begin position="202"/>
        <end position="223"/>
    </location>
</feature>
<dbReference type="InterPro" id="IPR047125">
    <property type="entry name" value="DCTN5"/>
</dbReference>
<dbReference type="EMBL" id="NCSJ02000037">
    <property type="protein sequence ID" value="RFU33358.1"/>
    <property type="molecule type" value="Genomic_DNA"/>
</dbReference>
<dbReference type="Gene3D" id="1.20.1280.50">
    <property type="match status" value="1"/>
</dbReference>
<dbReference type="InterPro" id="IPR011004">
    <property type="entry name" value="Trimer_LpxA-like_sf"/>
</dbReference>
<comment type="subcellular location">
    <subcellularLocation>
        <location evidence="1">Cytoplasm</location>
        <location evidence="1">Cytoskeleton</location>
    </subcellularLocation>
</comment>
<dbReference type="Pfam" id="PF21711">
    <property type="entry name" value="DCTN5"/>
    <property type="match status" value="2"/>
</dbReference>
<evidence type="ECO:0000256" key="2">
    <source>
        <dbReference type="ARBA" id="ARBA00022490"/>
    </source>
</evidence>
<dbReference type="SUPFAM" id="SSF51161">
    <property type="entry name" value="Trimeric LpxA-like enzymes"/>
    <property type="match status" value="1"/>
</dbReference>
<protein>
    <recommendedName>
        <fullName evidence="5">Dynactin subunit 5</fullName>
    </recommendedName>
</protein>
<evidence type="ECO:0000256" key="4">
    <source>
        <dbReference type="ARBA" id="ARBA00034706"/>
    </source>
</evidence>
<accession>A0A3E2HIV3</accession>
<evidence type="ECO:0000256" key="5">
    <source>
        <dbReference type="ARBA" id="ARBA00034865"/>
    </source>
</evidence>
<dbReference type="GO" id="GO:0005869">
    <property type="term" value="C:dynactin complex"/>
    <property type="evidence" value="ECO:0007669"/>
    <property type="project" value="TreeGrafter"/>
</dbReference>